<reference evidence="1 2" key="1">
    <citation type="submission" date="2017-02" db="EMBL/GenBank/DDBJ databases">
        <authorList>
            <person name="Peterson S.W."/>
        </authorList>
    </citation>
    <scope>NUCLEOTIDE SEQUENCE [LARGE SCALE GENOMIC DNA]</scope>
    <source>
        <strain evidence="1 2">ATCC 700028</strain>
    </source>
</reference>
<evidence type="ECO:0000313" key="2">
    <source>
        <dbReference type="Proteomes" id="UP000191153"/>
    </source>
</evidence>
<keyword evidence="2" id="KW-1185">Reference proteome</keyword>
<dbReference type="STRING" id="180163.SAMN02745174_02210"/>
<dbReference type="RefSeq" id="WP_078694654.1">
    <property type="nucleotide sequence ID" value="NZ_FUWX01000019.1"/>
</dbReference>
<dbReference type="EMBL" id="FUWX01000019">
    <property type="protein sequence ID" value="SJZ99619.1"/>
    <property type="molecule type" value="Genomic_DNA"/>
</dbReference>
<name>A0A1T4Q7D5_9FUSO</name>
<sequence>MAKKRIFKSGDYGEKGKYTTEDFNKWISSEFSFPITIGHIGDYVKNKVPITAIPKAGVATCVEVDNEGYLIADVEYNEFGKDVTDLGAYDNYSLGIDILGKPNHLALLGYALPHIKDLDSAYVEFSEGTKPEDFRYVEFTQGGQMTLEEILSALNELSPQEKITAILSALKDLDVTQVDVSPLLTRAWELDDQQWYINKLTGEGYTVAKTSEFTKTDIENMAKAIGFDLIEAKTPKTLTKEQWEAQYAAEFARKQEENQYKDKFIKLFPPVMQKLAEFCATEAYKEENYKNIIEFSEEKKISMADYIKETIEKGGPFKHLFTSVSAEFTEDLENDDSIAGIRQKSAEEARKRFGGK</sequence>
<dbReference type="OrthoDB" id="80547at2"/>
<proteinExistence type="predicted"/>
<gene>
    <name evidence="1" type="ORF">SAMN02745174_02210</name>
</gene>
<accession>A0A1T4Q7D5</accession>
<protein>
    <submittedName>
        <fullName evidence="1">Uncharacterized protein</fullName>
    </submittedName>
</protein>
<organism evidence="1 2">
    <name type="scientific">Cetobacterium ceti</name>
    <dbReference type="NCBI Taxonomy" id="180163"/>
    <lineage>
        <taxon>Bacteria</taxon>
        <taxon>Fusobacteriati</taxon>
        <taxon>Fusobacteriota</taxon>
        <taxon>Fusobacteriia</taxon>
        <taxon>Fusobacteriales</taxon>
        <taxon>Fusobacteriaceae</taxon>
        <taxon>Cetobacterium</taxon>
    </lineage>
</organism>
<dbReference type="AlphaFoldDB" id="A0A1T4Q7D5"/>
<dbReference type="Proteomes" id="UP000191153">
    <property type="component" value="Unassembled WGS sequence"/>
</dbReference>
<evidence type="ECO:0000313" key="1">
    <source>
        <dbReference type="EMBL" id="SJZ99619.1"/>
    </source>
</evidence>